<dbReference type="InterPro" id="IPR027278">
    <property type="entry name" value="ACCD_DCysDesulf"/>
</dbReference>
<organism evidence="7 8">
    <name type="scientific">candidate division WOR-3 bacterium</name>
    <dbReference type="NCBI Taxonomy" id="2052148"/>
    <lineage>
        <taxon>Bacteria</taxon>
        <taxon>Bacteria division WOR-3</taxon>
    </lineage>
</organism>
<proteinExistence type="inferred from homology"/>
<evidence type="ECO:0000256" key="1">
    <source>
        <dbReference type="ARBA" id="ARBA00001933"/>
    </source>
</evidence>
<dbReference type="InterPro" id="IPR001926">
    <property type="entry name" value="TrpB-like_PALP"/>
</dbReference>
<accession>A0A660SKF5</accession>
<protein>
    <submittedName>
        <fullName evidence="7">D-cysteine desulfhydrase family protein</fullName>
    </submittedName>
</protein>
<name>A0A660SKF5_UNCW3</name>
<feature type="active site" description="Nucleophile" evidence="4">
    <location>
        <position position="76"/>
    </location>
</feature>
<reference evidence="7 8" key="1">
    <citation type="submission" date="2018-06" db="EMBL/GenBank/DDBJ databases">
        <title>Extensive metabolic versatility and redundancy in microbially diverse, dynamic hydrothermal sediments.</title>
        <authorList>
            <person name="Dombrowski N."/>
            <person name="Teske A."/>
            <person name="Baker B.J."/>
        </authorList>
    </citation>
    <scope>NUCLEOTIDE SEQUENCE [LARGE SCALE GENOMIC DNA]</scope>
    <source>
        <strain evidence="7">B36_G15</strain>
    </source>
</reference>
<sequence length="321" mass="35732">MVSRSSGEIVDQLKLARVPTPITTIAEFAPLTIHIKRDDLTGLLTTGNKIRKLSYLLSEAKTQGAEVVITCGGIQSNHARATVIACRRVGLQPLLVLRGEPPSFLEGNFFIDSLAGADFRFITKAEYENVDRIMEEIKKGLELMGKKAYIIPEGGSNEVGALGYRDCFYELYDYLIANRIEKIYLPVGSGGTYAGMLIGKKLKGASTRLVGVIVCDTIEYLTGRIKDIVNRAIERFGYDFDLENDDIELIDYQGEGYGIPYPEEIEIIKRLARKGIFLEPIYTGKAFYGMVKEESHGNILFLHTGGLFGLFPYREQFQSAS</sequence>
<dbReference type="SUPFAM" id="SSF53686">
    <property type="entry name" value="Tryptophan synthase beta subunit-like PLP-dependent enzymes"/>
    <property type="match status" value="1"/>
</dbReference>
<dbReference type="EMBL" id="QNBE01000013">
    <property type="protein sequence ID" value="RKX71249.1"/>
    <property type="molecule type" value="Genomic_DNA"/>
</dbReference>
<dbReference type="PANTHER" id="PTHR43780">
    <property type="entry name" value="1-AMINOCYCLOPROPANE-1-CARBOXYLATE DEAMINASE-RELATED"/>
    <property type="match status" value="1"/>
</dbReference>
<evidence type="ECO:0000256" key="3">
    <source>
        <dbReference type="ARBA" id="ARBA00022898"/>
    </source>
</evidence>
<feature type="modified residue" description="N6-(pyridoxal phosphate)lysine" evidence="5">
    <location>
        <position position="49"/>
    </location>
</feature>
<evidence type="ECO:0000256" key="2">
    <source>
        <dbReference type="ARBA" id="ARBA00008639"/>
    </source>
</evidence>
<gene>
    <name evidence="7" type="ORF">DRP53_02190</name>
</gene>
<keyword evidence="3 5" id="KW-0663">Pyridoxal phosphate</keyword>
<dbReference type="InterPro" id="IPR036052">
    <property type="entry name" value="TrpB-like_PALP_sf"/>
</dbReference>
<dbReference type="Gene3D" id="3.40.50.1100">
    <property type="match status" value="2"/>
</dbReference>
<comment type="similarity">
    <text evidence="2">Belongs to the ACC deaminase/D-cysteine desulfhydrase family.</text>
</comment>
<dbReference type="GO" id="GO:0019148">
    <property type="term" value="F:D-cysteine desulfhydrase activity"/>
    <property type="evidence" value="ECO:0007669"/>
    <property type="project" value="TreeGrafter"/>
</dbReference>
<evidence type="ECO:0000256" key="4">
    <source>
        <dbReference type="PIRSR" id="PIRSR006278-1"/>
    </source>
</evidence>
<evidence type="ECO:0000313" key="7">
    <source>
        <dbReference type="EMBL" id="RKX71249.1"/>
    </source>
</evidence>
<dbReference type="PIRSF" id="PIRSF006278">
    <property type="entry name" value="ACCD_DCysDesulf"/>
    <property type="match status" value="1"/>
</dbReference>
<comment type="caution">
    <text evidence="7">The sequence shown here is derived from an EMBL/GenBank/DDBJ whole genome shotgun (WGS) entry which is preliminary data.</text>
</comment>
<dbReference type="Proteomes" id="UP000268469">
    <property type="component" value="Unassembled WGS sequence"/>
</dbReference>
<comment type="cofactor">
    <cofactor evidence="1">
        <name>pyridoxal 5'-phosphate</name>
        <dbReference type="ChEBI" id="CHEBI:597326"/>
    </cofactor>
</comment>
<evidence type="ECO:0000259" key="6">
    <source>
        <dbReference type="Pfam" id="PF00291"/>
    </source>
</evidence>
<dbReference type="PANTHER" id="PTHR43780:SF2">
    <property type="entry name" value="1-AMINOCYCLOPROPANE-1-CARBOXYLATE DEAMINASE-RELATED"/>
    <property type="match status" value="1"/>
</dbReference>
<dbReference type="Pfam" id="PF00291">
    <property type="entry name" value="PALP"/>
    <property type="match status" value="1"/>
</dbReference>
<evidence type="ECO:0000313" key="8">
    <source>
        <dbReference type="Proteomes" id="UP000268469"/>
    </source>
</evidence>
<dbReference type="AlphaFoldDB" id="A0A660SKF5"/>
<evidence type="ECO:0000256" key="5">
    <source>
        <dbReference type="PIRSR" id="PIRSR006278-2"/>
    </source>
</evidence>
<feature type="domain" description="Tryptophan synthase beta chain-like PALP" evidence="6">
    <location>
        <begin position="16"/>
        <end position="305"/>
    </location>
</feature>